<dbReference type="InterPro" id="IPR011011">
    <property type="entry name" value="Znf_FYVE_PHD"/>
</dbReference>
<feature type="compositionally biased region" description="Polar residues" evidence="1">
    <location>
        <begin position="667"/>
        <end position="680"/>
    </location>
</feature>
<feature type="region of interest" description="Disordered" evidence="1">
    <location>
        <begin position="182"/>
        <end position="210"/>
    </location>
</feature>
<evidence type="ECO:0000313" key="3">
    <source>
        <dbReference type="Proteomes" id="UP000620124"/>
    </source>
</evidence>
<comment type="caution">
    <text evidence="2">The sequence shown here is derived from an EMBL/GenBank/DDBJ whole genome shotgun (WGS) entry which is preliminary data.</text>
</comment>
<reference evidence="2" key="1">
    <citation type="submission" date="2020-05" db="EMBL/GenBank/DDBJ databases">
        <title>Mycena genomes resolve the evolution of fungal bioluminescence.</title>
        <authorList>
            <person name="Tsai I.J."/>
        </authorList>
    </citation>
    <scope>NUCLEOTIDE SEQUENCE</scope>
    <source>
        <strain evidence="2">CCC161011</strain>
    </source>
</reference>
<evidence type="ECO:0008006" key="4">
    <source>
        <dbReference type="Google" id="ProtNLM"/>
    </source>
</evidence>
<dbReference type="OrthoDB" id="3026831at2759"/>
<dbReference type="SUPFAM" id="SSF158573">
    <property type="entry name" value="GINS helical bundle-like"/>
    <property type="match status" value="1"/>
</dbReference>
<dbReference type="EMBL" id="JACAZI010000034">
    <property type="protein sequence ID" value="KAF7328972.1"/>
    <property type="molecule type" value="Genomic_DNA"/>
</dbReference>
<dbReference type="SUPFAM" id="SSF57903">
    <property type="entry name" value="FYVE/PHD zinc finger"/>
    <property type="match status" value="1"/>
</dbReference>
<feature type="compositionally biased region" description="Low complexity" evidence="1">
    <location>
        <begin position="801"/>
        <end position="828"/>
    </location>
</feature>
<dbReference type="AlphaFoldDB" id="A0A8H6WUR0"/>
<sequence>MSGVAQWEAEFNRSNSNAASGPSMPRRAGQSALLDQEDDEPMPDVQLQLQEPEEPLPDETPLEQLTRHWMNERHASDILPAQDVLLSSLLDQIRRQSETIQLLRGDPSIVNLPNLQTPQIANISQTISGGIGGFGGRGGACGQGGAGGTGQGPRMYYDINTEHFAMPVHIIMQDCRMDERVGLPASTTPEGPSTASTTSSREPLGGPPSAVQFNFYGTRKRCREEMSEDSTSLSTQSRVKRRRLKEADGVKIIQSNELKLVGEIGSGPGYLFHAGENEGRAVIVKVFNKGPTVRQQLESTVALSKGLLHPNVLRIEGISSPASLFHFIAYEDVHWKNAEGPLAVALKSDLTRSVTLGFKMIAGLSVGHKHSDISVLKPRVQAGMNYLSVQGVCLRSMKVENFNIFLDIRDRFVISFHPQSLEDGAAAEFQDPEERAWIILNGLCQKILTSANRVIYHEQINRDPGNLDVPRPSSVSKKVAAPSLVFFGSASSSQHNQEEPVISPRREYVWRTLNRGEQSLATVARRITLELDTDLSPLHRLIRTDGRSAHRCAGYMREEITLATTTVNSAVVAYDAPSPTEICSICHEVVGLHEMFWCICGDTSPGSRHTVKCQSCKFWSHSECVAKSNNEYSCLVCLRLIIEPTLQTEDQQMDTTPPSLPDPGSYTGENGQFDPSSSTPHFLDSPIPWRAGSSVAQFVPSQSPTSMLVGPHDSIESPQDSSIVNAWNVFDRQGELCRNYICCGTHLADLHALLEHFEEVHIIVKDLIPFNPQLNPPDPEPQYSTPFDPGDMDLGLDYDNASPTSTASTSTVTSRAPSPSLSPSASSRPALDISLNGVGFPEGMHTQLSALRAPASFSVYARYNAEYNSPSAVTPQDVTEYAPDPTAIAPALVFATDEELQGDSGGSSRA</sequence>
<gene>
    <name evidence="2" type="ORF">MVEN_02527200</name>
</gene>
<keyword evidence="3" id="KW-1185">Reference proteome</keyword>
<feature type="compositionally biased region" description="Polar residues" evidence="1">
    <location>
        <begin position="648"/>
        <end position="657"/>
    </location>
</feature>
<dbReference type="Gene3D" id="1.20.58.1030">
    <property type="match status" value="1"/>
</dbReference>
<accession>A0A8H6WUR0</accession>
<feature type="region of interest" description="Disordered" evidence="1">
    <location>
        <begin position="773"/>
        <end position="828"/>
    </location>
</feature>
<evidence type="ECO:0000256" key="1">
    <source>
        <dbReference type="SAM" id="MobiDB-lite"/>
    </source>
</evidence>
<dbReference type="Proteomes" id="UP000620124">
    <property type="component" value="Unassembled WGS sequence"/>
</dbReference>
<name>A0A8H6WUR0_9AGAR</name>
<feature type="compositionally biased region" description="Polar residues" evidence="1">
    <location>
        <begin position="185"/>
        <end position="201"/>
    </location>
</feature>
<dbReference type="Gene3D" id="3.30.40.10">
    <property type="entry name" value="Zinc/RING finger domain, C3HC4 (zinc finger)"/>
    <property type="match status" value="1"/>
</dbReference>
<dbReference type="InterPro" id="IPR013083">
    <property type="entry name" value="Znf_RING/FYVE/PHD"/>
</dbReference>
<proteinExistence type="predicted"/>
<dbReference type="InterPro" id="IPR036224">
    <property type="entry name" value="GINS_bundle-like_dom_sf"/>
</dbReference>
<evidence type="ECO:0000313" key="2">
    <source>
        <dbReference type="EMBL" id="KAF7328972.1"/>
    </source>
</evidence>
<feature type="region of interest" description="Disordered" evidence="1">
    <location>
        <begin position="648"/>
        <end position="680"/>
    </location>
</feature>
<feature type="region of interest" description="Disordered" evidence="1">
    <location>
        <begin position="1"/>
        <end position="59"/>
    </location>
</feature>
<organism evidence="2 3">
    <name type="scientific">Mycena venus</name>
    <dbReference type="NCBI Taxonomy" id="2733690"/>
    <lineage>
        <taxon>Eukaryota</taxon>
        <taxon>Fungi</taxon>
        <taxon>Dikarya</taxon>
        <taxon>Basidiomycota</taxon>
        <taxon>Agaricomycotina</taxon>
        <taxon>Agaricomycetes</taxon>
        <taxon>Agaricomycetidae</taxon>
        <taxon>Agaricales</taxon>
        <taxon>Marasmiineae</taxon>
        <taxon>Mycenaceae</taxon>
        <taxon>Mycena</taxon>
    </lineage>
</organism>
<protein>
    <recommendedName>
        <fullName evidence="4">Protein kinase domain-containing protein</fullName>
    </recommendedName>
</protein>